<evidence type="ECO:0000256" key="1">
    <source>
        <dbReference type="SAM" id="MobiDB-lite"/>
    </source>
</evidence>
<organism evidence="2 3">
    <name type="scientific">Tremella mesenterica</name>
    <name type="common">Jelly fungus</name>
    <dbReference type="NCBI Taxonomy" id="5217"/>
    <lineage>
        <taxon>Eukaryota</taxon>
        <taxon>Fungi</taxon>
        <taxon>Dikarya</taxon>
        <taxon>Basidiomycota</taxon>
        <taxon>Agaricomycotina</taxon>
        <taxon>Tremellomycetes</taxon>
        <taxon>Tremellales</taxon>
        <taxon>Tremellaceae</taxon>
        <taxon>Tremella</taxon>
    </lineage>
</organism>
<gene>
    <name evidence="2" type="ORF">M231_05014</name>
</gene>
<accession>A0A4Q1BJ15</accession>
<feature type="compositionally biased region" description="Acidic residues" evidence="1">
    <location>
        <begin position="122"/>
        <end position="147"/>
    </location>
</feature>
<feature type="compositionally biased region" description="Pro residues" evidence="1">
    <location>
        <begin position="61"/>
        <end position="72"/>
    </location>
</feature>
<feature type="compositionally biased region" description="Low complexity" evidence="1">
    <location>
        <begin position="38"/>
        <end position="60"/>
    </location>
</feature>
<keyword evidence="3" id="KW-1185">Reference proteome</keyword>
<protein>
    <submittedName>
        <fullName evidence="2">Uncharacterized protein</fullName>
    </submittedName>
</protein>
<dbReference type="EMBL" id="SDIL01000062">
    <property type="protein sequence ID" value="RXK37681.1"/>
    <property type="molecule type" value="Genomic_DNA"/>
</dbReference>
<evidence type="ECO:0000313" key="3">
    <source>
        <dbReference type="Proteomes" id="UP000289152"/>
    </source>
</evidence>
<feature type="compositionally biased region" description="Low complexity" evidence="1">
    <location>
        <begin position="396"/>
        <end position="407"/>
    </location>
</feature>
<feature type="region of interest" description="Disordered" evidence="1">
    <location>
        <begin position="38"/>
        <end position="182"/>
    </location>
</feature>
<sequence>MAPSTPTPNSFAAMRNFGGMVSSALSFGDRSRQVSSLGLGTLSLGEPSGAASPPRSASPSPGSPSPVSGPPGPRRRTPAFRPGESPSSSDQDPLSGGSESSDGYDTEESEDDEDRERRIDSEGESELEEYPDDDVEVISVEDNDVDSSEPVQVSPPAQVGGQKRRRSLSSSSSSSSSSSGILPPADAIAAAAVDHPAVAAAVAAPPPSPRGEPSPKRVKRSLREEEYLWEKMKSEPGRWVAVGVDEACDRCRREIITYNRPNWPCLKAVRPHNKALRCASCTSGPCSFCPVSSARDIPPRPFDASPLPPPQTPASVPRSRVPSSSLRSVRRTSPSSRSSPPSPSPFAPVAGPSRLPPAPPSASRRPSAPRPSSPVAPSPPAHGTRSRRPSAPPATPAAAPVTPPAASQKTPKSSLKKSKGKGKEKEVVFDDDDMEGEDTQRAGPSAPRTSFIHPRISLDVRIPEDEKEFTTYPRHDTSLLLDFSSRQANALNNLTAALVDVVNTGTLDEEARTRLADVSRRSLTEIADVRQRLYDTPFLVTPLAYEPPPAIGWLGRPSSSRVPAAAQTALDLLSLPFECLRTIRSLWRTPSMQAARDVQDFGDFFGAMNRAWNAPLSTAFPPDSLDLPSVIGSLHTNPAGPSRTKEKGKGKGKEKEK</sequence>
<comment type="caution">
    <text evidence="2">The sequence shown here is derived from an EMBL/GenBank/DDBJ whole genome shotgun (WGS) entry which is preliminary data.</text>
</comment>
<feature type="compositionally biased region" description="Basic and acidic residues" evidence="1">
    <location>
        <begin position="643"/>
        <end position="657"/>
    </location>
</feature>
<reference evidence="2 3" key="1">
    <citation type="submission" date="2016-06" db="EMBL/GenBank/DDBJ databases">
        <title>Evolution of pathogenesis and genome organization in the Tremellales.</title>
        <authorList>
            <person name="Cuomo C."/>
            <person name="Litvintseva A."/>
            <person name="Heitman J."/>
            <person name="Chen Y."/>
            <person name="Sun S."/>
            <person name="Springer D."/>
            <person name="Dromer F."/>
            <person name="Young S."/>
            <person name="Zeng Q."/>
            <person name="Chapman S."/>
            <person name="Gujja S."/>
            <person name="Saif S."/>
            <person name="Birren B."/>
        </authorList>
    </citation>
    <scope>NUCLEOTIDE SEQUENCE [LARGE SCALE GENOMIC DNA]</scope>
    <source>
        <strain evidence="2 3">ATCC 28783</strain>
    </source>
</reference>
<dbReference type="VEuPathDB" id="FungiDB:TREMEDRAFT_62123"/>
<name>A0A4Q1BJ15_TREME</name>
<dbReference type="AlphaFoldDB" id="A0A4Q1BJ15"/>
<dbReference type="VEuPathDB" id="FungiDB:TREMEDRAFT_61025"/>
<feature type="compositionally biased region" description="Acidic residues" evidence="1">
    <location>
        <begin position="102"/>
        <end position="114"/>
    </location>
</feature>
<evidence type="ECO:0000313" key="2">
    <source>
        <dbReference type="EMBL" id="RXK37681.1"/>
    </source>
</evidence>
<dbReference type="Proteomes" id="UP000289152">
    <property type="component" value="Unassembled WGS sequence"/>
</dbReference>
<feature type="compositionally biased region" description="Low complexity" evidence="1">
    <location>
        <begin position="313"/>
        <end position="339"/>
    </location>
</feature>
<feature type="region of interest" description="Disordered" evidence="1">
    <location>
        <begin position="300"/>
        <end position="450"/>
    </location>
</feature>
<feature type="compositionally biased region" description="Pro residues" evidence="1">
    <location>
        <begin position="368"/>
        <end position="380"/>
    </location>
</feature>
<feature type="compositionally biased region" description="Low complexity" evidence="1">
    <location>
        <begin position="168"/>
        <end position="182"/>
    </location>
</feature>
<dbReference type="InParanoid" id="A0A4Q1BJ15"/>
<feature type="region of interest" description="Disordered" evidence="1">
    <location>
        <begin position="629"/>
        <end position="657"/>
    </location>
</feature>
<proteinExistence type="predicted"/>
<dbReference type="VEuPathDB" id="FungiDB:TREMEDRAFT_66264"/>
<feature type="region of interest" description="Disordered" evidence="1">
    <location>
        <begin position="200"/>
        <end position="221"/>
    </location>
</feature>